<proteinExistence type="predicted"/>
<keyword evidence="1" id="KW-0812">Transmembrane</keyword>
<keyword evidence="1" id="KW-0472">Membrane</keyword>
<accession>A0A380S8D1</accession>
<organism evidence="2 3">
    <name type="scientific">Fibrobacter succinogenes</name>
    <name type="common">Bacteroides succinogenes</name>
    <dbReference type="NCBI Taxonomy" id="833"/>
    <lineage>
        <taxon>Bacteria</taxon>
        <taxon>Pseudomonadati</taxon>
        <taxon>Fibrobacterota</taxon>
        <taxon>Fibrobacteria</taxon>
        <taxon>Fibrobacterales</taxon>
        <taxon>Fibrobacteraceae</taxon>
        <taxon>Fibrobacter</taxon>
    </lineage>
</organism>
<reference evidence="2 3" key="1">
    <citation type="submission" date="2017-08" db="EMBL/GenBank/DDBJ databases">
        <authorList>
            <person name="de Groot N.N."/>
        </authorList>
    </citation>
    <scope>NUCLEOTIDE SEQUENCE [LARGE SCALE GENOMIC DNA]</scope>
    <source>
        <strain evidence="2 3">HM2</strain>
    </source>
</reference>
<dbReference type="Proteomes" id="UP000255423">
    <property type="component" value="Unassembled WGS sequence"/>
</dbReference>
<keyword evidence="1" id="KW-1133">Transmembrane helix</keyword>
<feature type="transmembrane region" description="Helical" evidence="1">
    <location>
        <begin position="20"/>
        <end position="38"/>
    </location>
</feature>
<gene>
    <name evidence="2" type="ORF">SAMN05661053_2477</name>
</gene>
<feature type="transmembrane region" description="Helical" evidence="1">
    <location>
        <begin position="50"/>
        <end position="71"/>
    </location>
</feature>
<dbReference type="AlphaFoldDB" id="A0A380S8D1"/>
<protein>
    <submittedName>
        <fullName evidence="2">Uncharacterized protein</fullName>
    </submittedName>
</protein>
<evidence type="ECO:0000256" key="1">
    <source>
        <dbReference type="SAM" id="Phobius"/>
    </source>
</evidence>
<dbReference type="EMBL" id="UHJL01000003">
    <property type="protein sequence ID" value="SUQ25060.1"/>
    <property type="molecule type" value="Genomic_DNA"/>
</dbReference>
<evidence type="ECO:0000313" key="3">
    <source>
        <dbReference type="Proteomes" id="UP000255423"/>
    </source>
</evidence>
<sequence length="73" mass="8080">MPYINRPNGKFTNEEKVKMFHTMGGVASVIALVLVILIESGIEGERREMADMGLTAMIVMLAVSLIGSMYFKK</sequence>
<name>A0A380S8D1_FIBSU</name>
<evidence type="ECO:0000313" key="2">
    <source>
        <dbReference type="EMBL" id="SUQ25060.1"/>
    </source>
</evidence>
<dbReference type="RefSeq" id="WP_109573370.1">
    <property type="nucleotide sequence ID" value="NZ_UHJL01000003.1"/>
</dbReference>